<name>A0A0J6CQT3_9BACL</name>
<accession>A0A0J6CQT3</accession>
<gene>
    <name evidence="1" type="ORF">AB986_04895</name>
</gene>
<dbReference type="AlphaFoldDB" id="A0A0J6CQT3"/>
<proteinExistence type="predicted"/>
<dbReference type="OrthoDB" id="2167122at2"/>
<comment type="caution">
    <text evidence="1">The sequence shown here is derived from an EMBL/GenBank/DDBJ whole genome shotgun (WGS) entry which is preliminary data.</text>
</comment>
<organism evidence="1 2">
    <name type="scientific">Guptibacillus hwajinpoensis</name>
    <dbReference type="NCBI Taxonomy" id="208199"/>
    <lineage>
        <taxon>Bacteria</taxon>
        <taxon>Bacillati</taxon>
        <taxon>Bacillota</taxon>
        <taxon>Bacilli</taxon>
        <taxon>Bacillales</taxon>
        <taxon>Guptibacillaceae</taxon>
        <taxon>Guptibacillus</taxon>
    </lineage>
</organism>
<evidence type="ECO:0000313" key="2">
    <source>
        <dbReference type="Proteomes" id="UP000035996"/>
    </source>
</evidence>
<protein>
    <submittedName>
        <fullName evidence="1">Group-specific protein</fullName>
    </submittedName>
</protein>
<dbReference type="Proteomes" id="UP000035996">
    <property type="component" value="Unassembled WGS sequence"/>
</dbReference>
<dbReference type="RefSeq" id="WP_048309733.1">
    <property type="nucleotide sequence ID" value="NZ_CP119526.1"/>
</dbReference>
<dbReference type="STRING" id="157733.AB986_04895"/>
<reference evidence="1" key="1">
    <citation type="submission" date="2015-06" db="EMBL/GenBank/DDBJ databases">
        <authorList>
            <person name="Liu B."/>
            <person name="Wang J."/>
            <person name="Zhu Y."/>
            <person name="Liu G."/>
            <person name="Chen Q."/>
            <person name="Zheng C."/>
            <person name="Che J."/>
            <person name="Ge C."/>
            <person name="Shi H."/>
            <person name="Pan Z."/>
            <person name="Liu X."/>
        </authorList>
    </citation>
    <scope>NUCLEOTIDE SEQUENCE [LARGE SCALE GENOMIC DNA]</scope>
    <source>
        <strain evidence="1">DSM 16346</strain>
    </source>
</reference>
<sequence length="89" mass="10862">MLNIQIDDQEAKQLYLQKVEEKIKQIDAERVFWDAKELQKRTCMSWGSIQEKFFFDSRFKKYKVGQKWYFPAGDTKDFLLTWLSEQNTR</sequence>
<keyword evidence="2" id="KW-1185">Reference proteome</keyword>
<evidence type="ECO:0000313" key="1">
    <source>
        <dbReference type="EMBL" id="KMM38616.1"/>
    </source>
</evidence>
<dbReference type="EMBL" id="LELK01000001">
    <property type="protein sequence ID" value="KMM38616.1"/>
    <property type="molecule type" value="Genomic_DNA"/>
</dbReference>